<dbReference type="Pfam" id="PF01381">
    <property type="entry name" value="HTH_3"/>
    <property type="match status" value="1"/>
</dbReference>
<dbReference type="SUPFAM" id="SSF47413">
    <property type="entry name" value="lambda repressor-like DNA-binding domains"/>
    <property type="match status" value="1"/>
</dbReference>
<dbReference type="InterPro" id="IPR050807">
    <property type="entry name" value="TransReg_Diox_bact_type"/>
</dbReference>
<dbReference type="RefSeq" id="WP_256537923.1">
    <property type="nucleotide sequence ID" value="NZ_JANHOH010000001.1"/>
</dbReference>
<dbReference type="PANTHER" id="PTHR46797">
    <property type="entry name" value="HTH-TYPE TRANSCRIPTIONAL REGULATOR"/>
    <property type="match status" value="1"/>
</dbReference>
<reference evidence="3 4" key="1">
    <citation type="submission" date="2022-07" db="EMBL/GenBank/DDBJ databases">
        <title>Mucilaginibacter sp. JC4.</title>
        <authorList>
            <person name="Le V."/>
            <person name="Ko S.-R."/>
            <person name="Ahn C.-Y."/>
            <person name="Oh H.-M."/>
        </authorList>
    </citation>
    <scope>NUCLEOTIDE SEQUENCE [LARGE SCALE GENOMIC DNA]</scope>
    <source>
        <strain evidence="3 4">JC4</strain>
    </source>
</reference>
<proteinExistence type="predicted"/>
<dbReference type="Gene3D" id="1.10.260.40">
    <property type="entry name" value="lambda repressor-like DNA-binding domains"/>
    <property type="match status" value="1"/>
</dbReference>
<evidence type="ECO:0000256" key="1">
    <source>
        <dbReference type="ARBA" id="ARBA00023125"/>
    </source>
</evidence>
<evidence type="ECO:0000313" key="4">
    <source>
        <dbReference type="Proteomes" id="UP001204376"/>
    </source>
</evidence>
<dbReference type="InterPro" id="IPR010982">
    <property type="entry name" value="Lambda_DNA-bd_dom_sf"/>
</dbReference>
<keyword evidence="4" id="KW-1185">Reference proteome</keyword>
<protein>
    <submittedName>
        <fullName evidence="3">Helix-turn-helix domain-containing protein</fullName>
    </submittedName>
</protein>
<dbReference type="PROSITE" id="PS50943">
    <property type="entry name" value="HTH_CROC1"/>
    <property type="match status" value="1"/>
</dbReference>
<organism evidence="3 4">
    <name type="scientific">Mucilaginibacter aquariorum</name>
    <dbReference type="NCBI Taxonomy" id="2967225"/>
    <lineage>
        <taxon>Bacteria</taxon>
        <taxon>Pseudomonadati</taxon>
        <taxon>Bacteroidota</taxon>
        <taxon>Sphingobacteriia</taxon>
        <taxon>Sphingobacteriales</taxon>
        <taxon>Sphingobacteriaceae</taxon>
        <taxon>Mucilaginibacter</taxon>
    </lineage>
</organism>
<name>A0ABT1SZF1_9SPHI</name>
<keyword evidence="1" id="KW-0238">DNA-binding</keyword>
<dbReference type="SMART" id="SM00530">
    <property type="entry name" value="HTH_XRE"/>
    <property type="match status" value="1"/>
</dbReference>
<dbReference type="EMBL" id="JANHOH010000001">
    <property type="protein sequence ID" value="MCQ6957729.1"/>
    <property type="molecule type" value="Genomic_DNA"/>
</dbReference>
<evidence type="ECO:0000313" key="3">
    <source>
        <dbReference type="EMBL" id="MCQ6957729.1"/>
    </source>
</evidence>
<dbReference type="Proteomes" id="UP001204376">
    <property type="component" value="Unassembled WGS sequence"/>
</dbReference>
<comment type="caution">
    <text evidence="3">The sequence shown here is derived from an EMBL/GenBank/DDBJ whole genome shotgun (WGS) entry which is preliminary data.</text>
</comment>
<dbReference type="InterPro" id="IPR001387">
    <property type="entry name" value="Cro/C1-type_HTH"/>
</dbReference>
<sequence length="79" mass="8746">MVDKKTIAKNIGANLKKLRERKGLSMQALANLAEVEKSQIVRIENGQVDAKVSSLFILAGALEVDVKEFLHEVPVKFIN</sequence>
<evidence type="ECO:0000259" key="2">
    <source>
        <dbReference type="PROSITE" id="PS50943"/>
    </source>
</evidence>
<dbReference type="PANTHER" id="PTHR46797:SF1">
    <property type="entry name" value="METHYLPHOSPHONATE SYNTHASE"/>
    <property type="match status" value="1"/>
</dbReference>
<gene>
    <name evidence="3" type="ORF">NPE20_07165</name>
</gene>
<feature type="domain" description="HTH cro/C1-type" evidence="2">
    <location>
        <begin position="15"/>
        <end position="69"/>
    </location>
</feature>
<accession>A0ABT1SZF1</accession>
<dbReference type="CDD" id="cd00093">
    <property type="entry name" value="HTH_XRE"/>
    <property type="match status" value="1"/>
</dbReference>